<protein>
    <submittedName>
        <fullName evidence="2">Uncharacterized protein</fullName>
    </submittedName>
</protein>
<sequence length="125" mass="14036">MCSISQGGCETQLLPHVTRGCSVYASRTLSIDMQWHSSGWSVTKLEMLEGILDGAVYVPWSSQGYSWGKHHSMKWSSADHDLASTIQWFELWRDELKLPGRPPARRTFSGTTESALSTSLKVHDH</sequence>
<dbReference type="Proteomes" id="UP000190648">
    <property type="component" value="Unassembled WGS sequence"/>
</dbReference>
<dbReference type="EMBL" id="LSYS01004144">
    <property type="protein sequence ID" value="OPJ80917.1"/>
    <property type="molecule type" value="Genomic_DNA"/>
</dbReference>
<gene>
    <name evidence="2" type="ORF">AV530_004306</name>
</gene>
<evidence type="ECO:0000313" key="2">
    <source>
        <dbReference type="EMBL" id="OPJ80917.1"/>
    </source>
</evidence>
<feature type="compositionally biased region" description="Polar residues" evidence="1">
    <location>
        <begin position="108"/>
        <end position="125"/>
    </location>
</feature>
<comment type="caution">
    <text evidence="2">The sequence shown here is derived from an EMBL/GenBank/DDBJ whole genome shotgun (WGS) entry which is preliminary data.</text>
</comment>
<dbReference type="AlphaFoldDB" id="A0A1V4KAK2"/>
<proteinExistence type="predicted"/>
<evidence type="ECO:0000256" key="1">
    <source>
        <dbReference type="SAM" id="MobiDB-lite"/>
    </source>
</evidence>
<evidence type="ECO:0000313" key="3">
    <source>
        <dbReference type="Proteomes" id="UP000190648"/>
    </source>
</evidence>
<feature type="region of interest" description="Disordered" evidence="1">
    <location>
        <begin position="101"/>
        <end position="125"/>
    </location>
</feature>
<keyword evidence="3" id="KW-1185">Reference proteome</keyword>
<organism evidence="2 3">
    <name type="scientific">Patagioenas fasciata monilis</name>
    <dbReference type="NCBI Taxonomy" id="372326"/>
    <lineage>
        <taxon>Eukaryota</taxon>
        <taxon>Metazoa</taxon>
        <taxon>Chordata</taxon>
        <taxon>Craniata</taxon>
        <taxon>Vertebrata</taxon>
        <taxon>Euteleostomi</taxon>
        <taxon>Archelosauria</taxon>
        <taxon>Archosauria</taxon>
        <taxon>Dinosauria</taxon>
        <taxon>Saurischia</taxon>
        <taxon>Theropoda</taxon>
        <taxon>Coelurosauria</taxon>
        <taxon>Aves</taxon>
        <taxon>Neognathae</taxon>
        <taxon>Neoaves</taxon>
        <taxon>Columbimorphae</taxon>
        <taxon>Columbiformes</taxon>
        <taxon>Columbidae</taxon>
        <taxon>Patagioenas</taxon>
    </lineage>
</organism>
<name>A0A1V4KAK2_PATFA</name>
<accession>A0A1V4KAK2</accession>
<reference evidence="2 3" key="1">
    <citation type="submission" date="2016-02" db="EMBL/GenBank/DDBJ databases">
        <title>Band-tailed pigeon sequencing and assembly.</title>
        <authorList>
            <person name="Soares A.E."/>
            <person name="Novak B.J."/>
            <person name="Rice E.S."/>
            <person name="O'Connell B."/>
            <person name="Chang D."/>
            <person name="Weber S."/>
            <person name="Shapiro B."/>
        </authorList>
    </citation>
    <scope>NUCLEOTIDE SEQUENCE [LARGE SCALE GENOMIC DNA]</scope>
    <source>
        <strain evidence="2">BTP2013</strain>
        <tissue evidence="2">Blood</tissue>
    </source>
</reference>